<keyword evidence="3" id="KW-1185">Reference proteome</keyword>
<dbReference type="Proteomes" id="UP000193978">
    <property type="component" value="Chromosome"/>
</dbReference>
<feature type="signal peptide" evidence="1">
    <location>
        <begin position="1"/>
        <end position="24"/>
    </location>
</feature>
<evidence type="ECO:0000313" key="3">
    <source>
        <dbReference type="Proteomes" id="UP000193978"/>
    </source>
</evidence>
<proteinExistence type="predicted"/>
<dbReference type="AlphaFoldDB" id="A0A1W6MVF9"/>
<reference evidence="2 3" key="1">
    <citation type="submission" date="2017-02" db="EMBL/GenBank/DDBJ databases">
        <authorList>
            <person name="Peterson S.W."/>
        </authorList>
    </citation>
    <scope>NUCLEOTIDE SEQUENCE [LARGE SCALE GENOMIC DNA]</scope>
    <source>
        <strain evidence="2 3">S285</strain>
    </source>
</reference>
<dbReference type="EMBL" id="CP019948">
    <property type="protein sequence ID" value="ARN81590.1"/>
    <property type="molecule type" value="Genomic_DNA"/>
</dbReference>
<dbReference type="InterPro" id="IPR021698">
    <property type="entry name" value="DUF3280"/>
</dbReference>
<organism evidence="2 3">
    <name type="scientific">Methylocystis bryophila</name>
    <dbReference type="NCBI Taxonomy" id="655015"/>
    <lineage>
        <taxon>Bacteria</taxon>
        <taxon>Pseudomonadati</taxon>
        <taxon>Pseudomonadota</taxon>
        <taxon>Alphaproteobacteria</taxon>
        <taxon>Hyphomicrobiales</taxon>
        <taxon>Methylocystaceae</taxon>
        <taxon>Methylocystis</taxon>
    </lineage>
</organism>
<accession>A0A1W6MVF9</accession>
<evidence type="ECO:0008006" key="4">
    <source>
        <dbReference type="Google" id="ProtNLM"/>
    </source>
</evidence>
<dbReference type="STRING" id="655015.B1812_11500"/>
<feature type="chain" id="PRO_5012642244" description="DUF2380 domain-containing protein" evidence="1">
    <location>
        <begin position="25"/>
        <end position="174"/>
    </location>
</feature>
<name>A0A1W6MVF9_9HYPH</name>
<gene>
    <name evidence="2" type="ORF">B1812_11500</name>
</gene>
<evidence type="ECO:0000256" key="1">
    <source>
        <dbReference type="SAM" id="SignalP"/>
    </source>
</evidence>
<sequence length="174" mass="19245">MEEQLRKACQCVALILALSTVAMRADALEPISITVLDFDYSDSSGEPQDQKAIHEARLGEFAERIRAALAGSGAYRVVAAACPATPCSAKAFAPEELFVIARRAGAKLMLFGGLHKMSTLVQWGRVELIDVDENRLLDDRHLTFRGDDEQAWRRAADYVSQKLIKQAEAKEPRQ</sequence>
<dbReference type="Pfam" id="PF11684">
    <property type="entry name" value="DUF3280"/>
    <property type="match status" value="1"/>
</dbReference>
<keyword evidence="1" id="KW-0732">Signal</keyword>
<protein>
    <recommendedName>
        <fullName evidence="4">DUF2380 domain-containing protein</fullName>
    </recommendedName>
</protein>
<dbReference type="KEGG" id="mbry:B1812_11500"/>
<evidence type="ECO:0000313" key="2">
    <source>
        <dbReference type="EMBL" id="ARN81590.1"/>
    </source>
</evidence>
<dbReference type="Gene3D" id="3.40.50.10070">
    <property type="entry name" value="TolB, N-terminal domain"/>
    <property type="match status" value="1"/>
</dbReference>